<dbReference type="Gene3D" id="3.40.50.1000">
    <property type="entry name" value="HAD superfamily/HAD-like"/>
    <property type="match status" value="1"/>
</dbReference>
<dbReference type="EMBL" id="JAEHTE010000002">
    <property type="protein sequence ID" value="MBI6882937.1"/>
    <property type="molecule type" value="Genomic_DNA"/>
</dbReference>
<dbReference type="SUPFAM" id="SSF56784">
    <property type="entry name" value="HAD-like"/>
    <property type="match status" value="1"/>
</dbReference>
<reference evidence="3" key="1">
    <citation type="submission" date="2020-12" db="EMBL/GenBank/DDBJ databases">
        <title>Enhanced detection system for hospital associated transmission using whole genome sequencing surveillance.</title>
        <authorList>
            <person name="Harrison L.H."/>
            <person name="Van Tyne D."/>
            <person name="Marsh J.W."/>
            <person name="Griffith M.P."/>
            <person name="Snyder D.J."/>
            <person name="Cooper V.S."/>
            <person name="Mustapha M."/>
        </authorList>
    </citation>
    <scope>NUCLEOTIDE SEQUENCE</scope>
    <source>
        <strain evidence="3">PSB00042</strain>
    </source>
</reference>
<dbReference type="InterPro" id="IPR010708">
    <property type="entry name" value="5'(3')-deoxyribonucleotidase"/>
</dbReference>
<dbReference type="PANTHER" id="PTHR35134:SF2">
    <property type="entry name" value="NUCLEOTIDASE YQFW-RELATED"/>
    <property type="match status" value="1"/>
</dbReference>
<evidence type="ECO:0000256" key="2">
    <source>
        <dbReference type="PIRSR" id="PIRSR610708-1"/>
    </source>
</evidence>
<dbReference type="RefSeq" id="WP_198746561.1">
    <property type="nucleotide sequence ID" value="NZ_JAEHTE010000002.1"/>
</dbReference>
<protein>
    <recommendedName>
        <fullName evidence="5">5' nucleotidase, deoxy (Pyrimidine), cytosolic type C protein (NT5C)</fullName>
    </recommendedName>
</protein>
<dbReference type="InterPro" id="IPR023214">
    <property type="entry name" value="HAD_sf"/>
</dbReference>
<feature type="active site" description="Proton donor" evidence="2">
    <location>
        <position position="9"/>
    </location>
</feature>
<gene>
    <name evidence="3" type="ORF">JEU22_03345</name>
</gene>
<dbReference type="AlphaFoldDB" id="A0A8I1JGL6"/>
<evidence type="ECO:0000256" key="1">
    <source>
        <dbReference type="ARBA" id="ARBA00009589"/>
    </source>
</evidence>
<evidence type="ECO:0000313" key="3">
    <source>
        <dbReference type="EMBL" id="MBI6882937.1"/>
    </source>
</evidence>
<sequence length="210" mass="23683">MKPFAVDIDDVIALFAQAIYPAMTSRYQNVKPVAEWHSFRFSDVNNIPYDAFIQAMIDDDLLSNCHPVPSAIEAMKQIHASGTPIVLITARGYHAQAYALTTAWLVKHGIPYDDLIIVPKGLNKAEASKDKYPKGFIYMIDDNPDNLDDMREAGLVTNTILIDQPWNQDRKDFKIGASRFKSLWDFVQSLKISPGNQYNEIDESELNVAC</sequence>
<name>A0A8I1JGL6_PSEPU</name>
<feature type="active site" description="Nucleophile" evidence="2">
    <location>
        <position position="7"/>
    </location>
</feature>
<dbReference type="PANTHER" id="PTHR35134">
    <property type="entry name" value="NUCLEOTIDASE YQFW-RELATED"/>
    <property type="match status" value="1"/>
</dbReference>
<dbReference type="GO" id="GO:0009264">
    <property type="term" value="P:deoxyribonucleotide catabolic process"/>
    <property type="evidence" value="ECO:0007669"/>
    <property type="project" value="InterPro"/>
</dbReference>
<dbReference type="InterPro" id="IPR052419">
    <property type="entry name" value="5_3-deoxyribonucleotidase-like"/>
</dbReference>
<evidence type="ECO:0008006" key="5">
    <source>
        <dbReference type="Google" id="ProtNLM"/>
    </source>
</evidence>
<accession>A0A8I1JGL6</accession>
<proteinExistence type="inferred from homology"/>
<evidence type="ECO:0000313" key="4">
    <source>
        <dbReference type="Proteomes" id="UP000637061"/>
    </source>
</evidence>
<organism evidence="3 4">
    <name type="scientific">Pseudomonas putida</name>
    <name type="common">Arthrobacter siderocapsulatus</name>
    <dbReference type="NCBI Taxonomy" id="303"/>
    <lineage>
        <taxon>Bacteria</taxon>
        <taxon>Pseudomonadati</taxon>
        <taxon>Pseudomonadota</taxon>
        <taxon>Gammaproteobacteria</taxon>
        <taxon>Pseudomonadales</taxon>
        <taxon>Pseudomonadaceae</taxon>
        <taxon>Pseudomonas</taxon>
    </lineage>
</organism>
<comment type="caution">
    <text evidence="3">The sequence shown here is derived from an EMBL/GenBank/DDBJ whole genome shotgun (WGS) entry which is preliminary data.</text>
</comment>
<dbReference type="Pfam" id="PF06941">
    <property type="entry name" value="NT5C"/>
    <property type="match status" value="1"/>
</dbReference>
<dbReference type="GO" id="GO:0008253">
    <property type="term" value="F:5'-nucleotidase activity"/>
    <property type="evidence" value="ECO:0007669"/>
    <property type="project" value="InterPro"/>
</dbReference>
<dbReference type="InterPro" id="IPR036412">
    <property type="entry name" value="HAD-like_sf"/>
</dbReference>
<dbReference type="Proteomes" id="UP000637061">
    <property type="component" value="Unassembled WGS sequence"/>
</dbReference>
<comment type="similarity">
    <text evidence="1">Belongs to the 5'(3')-deoxyribonucleotidase family.</text>
</comment>